<organism evidence="1 2">
    <name type="scientific">Trichostrongylus colubriformis</name>
    <name type="common">Black scour worm</name>
    <dbReference type="NCBI Taxonomy" id="6319"/>
    <lineage>
        <taxon>Eukaryota</taxon>
        <taxon>Metazoa</taxon>
        <taxon>Ecdysozoa</taxon>
        <taxon>Nematoda</taxon>
        <taxon>Chromadorea</taxon>
        <taxon>Rhabditida</taxon>
        <taxon>Rhabditina</taxon>
        <taxon>Rhabditomorpha</taxon>
        <taxon>Strongyloidea</taxon>
        <taxon>Trichostrongylidae</taxon>
        <taxon>Trichostrongylus</taxon>
    </lineage>
</organism>
<dbReference type="AlphaFoldDB" id="A0AAN8IVL4"/>
<reference evidence="1 2" key="1">
    <citation type="submission" date="2019-10" db="EMBL/GenBank/DDBJ databases">
        <title>Assembly and Annotation for the nematode Trichostrongylus colubriformis.</title>
        <authorList>
            <person name="Martin J."/>
        </authorList>
    </citation>
    <scope>NUCLEOTIDE SEQUENCE [LARGE SCALE GENOMIC DNA]</scope>
    <source>
        <strain evidence="1">G859</strain>
        <tissue evidence="1">Whole worm</tissue>
    </source>
</reference>
<evidence type="ECO:0000313" key="1">
    <source>
        <dbReference type="EMBL" id="KAK5985383.1"/>
    </source>
</evidence>
<dbReference type="Gene3D" id="3.40.225.10">
    <property type="entry name" value="Class II aldolase/adducin N-terminal domain"/>
    <property type="match status" value="1"/>
</dbReference>
<dbReference type="Proteomes" id="UP001331761">
    <property type="component" value="Unassembled WGS sequence"/>
</dbReference>
<gene>
    <name evidence="1" type="ORF">GCK32_015535</name>
</gene>
<dbReference type="EMBL" id="WIXE01001812">
    <property type="protein sequence ID" value="KAK5985383.1"/>
    <property type="molecule type" value="Genomic_DNA"/>
</dbReference>
<evidence type="ECO:0000313" key="2">
    <source>
        <dbReference type="Proteomes" id="UP001331761"/>
    </source>
</evidence>
<dbReference type="SUPFAM" id="SSF53639">
    <property type="entry name" value="AraD/HMP-PK domain-like"/>
    <property type="match status" value="1"/>
</dbReference>
<dbReference type="InterPro" id="IPR036409">
    <property type="entry name" value="Aldolase_II/adducin_N_sf"/>
</dbReference>
<accession>A0AAN8IVL4</accession>
<protein>
    <submittedName>
        <fullName evidence="1">Uncharacterized protein</fullName>
    </submittedName>
</protein>
<feature type="non-terminal residue" evidence="1">
    <location>
        <position position="73"/>
    </location>
</feature>
<comment type="caution">
    <text evidence="1">The sequence shown here is derived from an EMBL/GenBank/DDBJ whole genome shotgun (WGS) entry which is preliminary data.</text>
</comment>
<proteinExistence type="predicted"/>
<keyword evidence="2" id="KW-1185">Reference proteome</keyword>
<sequence length="73" mass="8430">MASFTDDVNFLEMFPKNFPHSHDEEPMNLELFVELMVRFYEIGWMRGTGGAMGCIANDKLFISPSALQKERLK</sequence>
<name>A0AAN8IVL4_TRICO</name>